<organism evidence="3 4">
    <name type="scientific">Robiginitalea aurantiaca</name>
    <dbReference type="NCBI Taxonomy" id="3056915"/>
    <lineage>
        <taxon>Bacteria</taxon>
        <taxon>Pseudomonadati</taxon>
        <taxon>Bacteroidota</taxon>
        <taxon>Flavobacteriia</taxon>
        <taxon>Flavobacteriales</taxon>
        <taxon>Flavobacteriaceae</taxon>
        <taxon>Robiginitalea</taxon>
    </lineage>
</organism>
<dbReference type="EMBL" id="JAUDUY010000015">
    <property type="protein sequence ID" value="MDM9632798.1"/>
    <property type="molecule type" value="Genomic_DNA"/>
</dbReference>
<feature type="domain" description="Glycosyltransferase subfamily 4-like N-terminal" evidence="2">
    <location>
        <begin position="23"/>
        <end position="180"/>
    </location>
</feature>
<proteinExistence type="predicted"/>
<dbReference type="InterPro" id="IPR001296">
    <property type="entry name" value="Glyco_trans_1"/>
</dbReference>
<dbReference type="EC" id="2.4.-.-" evidence="3"/>
<dbReference type="GO" id="GO:0016757">
    <property type="term" value="F:glycosyltransferase activity"/>
    <property type="evidence" value="ECO:0007669"/>
    <property type="project" value="UniProtKB-KW"/>
</dbReference>
<dbReference type="Pfam" id="PF13439">
    <property type="entry name" value="Glyco_transf_4"/>
    <property type="match status" value="1"/>
</dbReference>
<reference evidence="3" key="1">
    <citation type="submission" date="2023-06" db="EMBL/GenBank/DDBJ databases">
        <title>Robiginitalea aurantiacus sp. nov. and Algoriphagus sediminis sp. nov., isolated from coastal sediment.</title>
        <authorList>
            <person name="Zhou Z.Y."/>
            <person name="An J."/>
            <person name="Jia Y.W."/>
            <person name="Du Z.J."/>
        </authorList>
    </citation>
    <scope>NUCLEOTIDE SEQUENCE</scope>
    <source>
        <strain evidence="3">M39</strain>
    </source>
</reference>
<keyword evidence="4" id="KW-1185">Reference proteome</keyword>
<sequence length="376" mass="43111">MSENMFTKSPNIAFLLGSLSGKGGIERVTSIIGEGLSEKNVAKVHIISFQPFQPKKGYSWNDEISYFNLLSERKGMRQGIIEAALNLRKYLSKNKIDILIVCGHRFCLLGGLSVIGKQTKMIYWSHSSFYGEKNKYKWWNEQFGGFFSKCVVSLTKADVNNYKNKTLSNNVFQIYNPIDDKLLEDQSVYNPHTNKIISVGRLNEQKRFDTNLIEVAKIVLHKNPHLEWHIYGDGELRDVINNKIIENNLVKRVKLMGNVKGLYNLYNEYSLMVMTSGYEGFPMVLLEGMSKNLPLLSFDIPTGPNEIIQNNSNGFLIPAFNYSDMAEKIEYLMSSPDILISFSENNRQYLQPFRLSNIMGQWCQLLVKYIEDKSKG</sequence>
<evidence type="ECO:0000259" key="2">
    <source>
        <dbReference type="Pfam" id="PF13439"/>
    </source>
</evidence>
<feature type="domain" description="Glycosyl transferase family 1" evidence="1">
    <location>
        <begin position="187"/>
        <end position="348"/>
    </location>
</feature>
<dbReference type="InterPro" id="IPR028098">
    <property type="entry name" value="Glyco_trans_4-like_N"/>
</dbReference>
<keyword evidence="3" id="KW-0328">Glycosyltransferase</keyword>
<keyword evidence="3" id="KW-0808">Transferase</keyword>
<evidence type="ECO:0000313" key="4">
    <source>
        <dbReference type="Proteomes" id="UP001174839"/>
    </source>
</evidence>
<evidence type="ECO:0000313" key="3">
    <source>
        <dbReference type="EMBL" id="MDM9632798.1"/>
    </source>
</evidence>
<accession>A0ABT7WIV3</accession>
<dbReference type="Gene3D" id="3.40.50.2000">
    <property type="entry name" value="Glycogen Phosphorylase B"/>
    <property type="match status" value="2"/>
</dbReference>
<dbReference type="PANTHER" id="PTHR12526:SF630">
    <property type="entry name" value="GLYCOSYLTRANSFERASE"/>
    <property type="match status" value="1"/>
</dbReference>
<dbReference type="SUPFAM" id="SSF53756">
    <property type="entry name" value="UDP-Glycosyltransferase/glycogen phosphorylase"/>
    <property type="match status" value="1"/>
</dbReference>
<protein>
    <submittedName>
        <fullName evidence="3">Glycosyltransferase</fullName>
        <ecNumber evidence="3">2.4.-.-</ecNumber>
    </submittedName>
</protein>
<dbReference type="PANTHER" id="PTHR12526">
    <property type="entry name" value="GLYCOSYLTRANSFERASE"/>
    <property type="match status" value="1"/>
</dbReference>
<dbReference type="Proteomes" id="UP001174839">
    <property type="component" value="Unassembled WGS sequence"/>
</dbReference>
<evidence type="ECO:0000259" key="1">
    <source>
        <dbReference type="Pfam" id="PF00534"/>
    </source>
</evidence>
<dbReference type="RefSeq" id="WP_289726163.1">
    <property type="nucleotide sequence ID" value="NZ_JAUDUY010000015.1"/>
</dbReference>
<comment type="caution">
    <text evidence="3">The sequence shown here is derived from an EMBL/GenBank/DDBJ whole genome shotgun (WGS) entry which is preliminary data.</text>
</comment>
<gene>
    <name evidence="3" type="ORF">QU605_15070</name>
</gene>
<name>A0ABT7WIV3_9FLAO</name>
<dbReference type="Pfam" id="PF00534">
    <property type="entry name" value="Glycos_transf_1"/>
    <property type="match status" value="1"/>
</dbReference>